<accession>A0ABP7E7C6</accession>
<organism evidence="5 6">
    <name type="scientific">Oceanisphaera sediminis</name>
    <dbReference type="NCBI Taxonomy" id="981381"/>
    <lineage>
        <taxon>Bacteria</taxon>
        <taxon>Pseudomonadati</taxon>
        <taxon>Pseudomonadota</taxon>
        <taxon>Gammaproteobacteria</taxon>
        <taxon>Aeromonadales</taxon>
        <taxon>Aeromonadaceae</taxon>
        <taxon>Oceanisphaera</taxon>
    </lineage>
</organism>
<comment type="caution">
    <text evidence="5">The sequence shown here is derived from an EMBL/GenBank/DDBJ whole genome shotgun (WGS) entry which is preliminary data.</text>
</comment>
<proteinExistence type="predicted"/>
<dbReference type="InterPro" id="IPR000160">
    <property type="entry name" value="GGDEF_dom"/>
</dbReference>
<evidence type="ECO:0000256" key="2">
    <source>
        <dbReference type="ARBA" id="ARBA00034247"/>
    </source>
</evidence>
<dbReference type="InterPro" id="IPR029787">
    <property type="entry name" value="Nucleotide_cyclase"/>
</dbReference>
<name>A0ABP7E7C6_9GAMM</name>
<keyword evidence="6" id="KW-1185">Reference proteome</keyword>
<evidence type="ECO:0000313" key="6">
    <source>
        <dbReference type="Proteomes" id="UP001501479"/>
    </source>
</evidence>
<sequence length="502" mass="57643">MDNIDNNKMLMELASVIDRLEAILGGLQQQEQQSPASLSGGTFSEPAGRLISHWQKLFVVPSEPEASPVQSRLLTELEQQLARLRQGHTRLSGAQQLNGNKLQQVAAQLQQSPFIPAETQARLAKLKHGNEGHEKKLWRLLDCYQTALHLCTEQHSQHQEHYHELCSRLQQLIAEFNFAGEVAIELDKIQRQLSRQTETAQLPGICLRLIELTIEGCRCERKNSTLFLTKLHSNLGEMQHHFAISLSEGQALFDARTHHGQHIAGELRAIGEHLVSQDSEHLKEEIELRMRGISHILVQHERLQEREQSLLKRMNEMDQQIQSLKSETVHFRQQLRAQNEKLFIDSLTQIHNRAGMDARLEIEYRRWLRYQAPLCIALIDIDYFKEINDKYGHLAGDKALRLIARTIQQSLRESDFVARFGGEEFIVLLNNIDPAHLKVPLEKLREQIKNIPFRFKEERVTITASIGATLFRQGDSITSALERTDQALYRAKHAGRDQIVMD</sequence>
<dbReference type="NCBIfam" id="TIGR00254">
    <property type="entry name" value="GGDEF"/>
    <property type="match status" value="1"/>
</dbReference>
<dbReference type="InterPro" id="IPR048516">
    <property type="entry name" value="DGCcoil"/>
</dbReference>
<keyword evidence="3" id="KW-0175">Coiled coil</keyword>
<dbReference type="Proteomes" id="UP001501479">
    <property type="component" value="Unassembled WGS sequence"/>
</dbReference>
<dbReference type="EMBL" id="BAABDS010000036">
    <property type="protein sequence ID" value="GAA3714555.1"/>
    <property type="molecule type" value="Genomic_DNA"/>
</dbReference>
<reference evidence="6" key="1">
    <citation type="journal article" date="2019" name="Int. J. Syst. Evol. Microbiol.">
        <title>The Global Catalogue of Microorganisms (GCM) 10K type strain sequencing project: providing services to taxonomists for standard genome sequencing and annotation.</title>
        <authorList>
            <consortium name="The Broad Institute Genomics Platform"/>
            <consortium name="The Broad Institute Genome Sequencing Center for Infectious Disease"/>
            <person name="Wu L."/>
            <person name="Ma J."/>
        </authorList>
    </citation>
    <scope>NUCLEOTIDE SEQUENCE [LARGE SCALE GENOMIC DNA]</scope>
    <source>
        <strain evidence="6">JCM 17329</strain>
    </source>
</reference>
<evidence type="ECO:0000259" key="4">
    <source>
        <dbReference type="PROSITE" id="PS50887"/>
    </source>
</evidence>
<evidence type="ECO:0000256" key="1">
    <source>
        <dbReference type="ARBA" id="ARBA00012528"/>
    </source>
</evidence>
<comment type="catalytic activity">
    <reaction evidence="2">
        <text>2 GTP = 3',3'-c-di-GMP + 2 diphosphate</text>
        <dbReference type="Rhea" id="RHEA:24898"/>
        <dbReference type="ChEBI" id="CHEBI:33019"/>
        <dbReference type="ChEBI" id="CHEBI:37565"/>
        <dbReference type="ChEBI" id="CHEBI:58805"/>
        <dbReference type="EC" id="2.7.7.65"/>
    </reaction>
</comment>
<gene>
    <name evidence="5" type="ORF">GCM10022421_22420</name>
</gene>
<dbReference type="CDD" id="cd01949">
    <property type="entry name" value="GGDEF"/>
    <property type="match status" value="1"/>
</dbReference>
<dbReference type="PROSITE" id="PS50887">
    <property type="entry name" value="GGDEF"/>
    <property type="match status" value="1"/>
</dbReference>
<dbReference type="SMART" id="SM00267">
    <property type="entry name" value="GGDEF"/>
    <property type="match status" value="1"/>
</dbReference>
<dbReference type="PANTHER" id="PTHR45138">
    <property type="entry name" value="REGULATORY COMPONENTS OF SENSORY TRANSDUCTION SYSTEM"/>
    <property type="match status" value="1"/>
</dbReference>
<protein>
    <recommendedName>
        <fullName evidence="1">diguanylate cyclase</fullName>
        <ecNumber evidence="1">2.7.7.65</ecNumber>
    </recommendedName>
</protein>
<dbReference type="EC" id="2.7.7.65" evidence="1"/>
<feature type="coiled-coil region" evidence="3">
    <location>
        <begin position="300"/>
        <end position="327"/>
    </location>
</feature>
<dbReference type="SUPFAM" id="SSF55073">
    <property type="entry name" value="Nucleotide cyclase"/>
    <property type="match status" value="1"/>
</dbReference>
<feature type="domain" description="GGDEF" evidence="4">
    <location>
        <begin position="372"/>
        <end position="502"/>
    </location>
</feature>
<dbReference type="InterPro" id="IPR043128">
    <property type="entry name" value="Rev_trsase/Diguanyl_cyclase"/>
</dbReference>
<dbReference type="Pfam" id="PF20975">
    <property type="entry name" value="DGCcoil"/>
    <property type="match status" value="1"/>
</dbReference>
<evidence type="ECO:0000256" key="3">
    <source>
        <dbReference type="SAM" id="Coils"/>
    </source>
</evidence>
<evidence type="ECO:0000313" key="5">
    <source>
        <dbReference type="EMBL" id="GAA3714555.1"/>
    </source>
</evidence>
<dbReference type="Gene3D" id="3.30.70.270">
    <property type="match status" value="1"/>
</dbReference>
<dbReference type="InterPro" id="IPR050469">
    <property type="entry name" value="Diguanylate_Cyclase"/>
</dbReference>
<dbReference type="PANTHER" id="PTHR45138:SF9">
    <property type="entry name" value="DIGUANYLATE CYCLASE DGCM-RELATED"/>
    <property type="match status" value="1"/>
</dbReference>
<dbReference type="Pfam" id="PF00990">
    <property type="entry name" value="GGDEF"/>
    <property type="match status" value="1"/>
</dbReference>